<gene>
    <name evidence="1" type="ORF">PoB_005156400</name>
</gene>
<comment type="caution">
    <text evidence="1">The sequence shown here is derived from an EMBL/GenBank/DDBJ whole genome shotgun (WGS) entry which is preliminary data.</text>
</comment>
<protein>
    <submittedName>
        <fullName evidence="1">Uncharacterized protein</fullName>
    </submittedName>
</protein>
<dbReference type="Proteomes" id="UP000735302">
    <property type="component" value="Unassembled WGS sequence"/>
</dbReference>
<evidence type="ECO:0000313" key="2">
    <source>
        <dbReference type="Proteomes" id="UP000735302"/>
    </source>
</evidence>
<name>A0AAV4C1Q6_9GAST</name>
<dbReference type="EMBL" id="BLXT01005682">
    <property type="protein sequence ID" value="GFO25059.1"/>
    <property type="molecule type" value="Genomic_DNA"/>
</dbReference>
<keyword evidence="2" id="KW-1185">Reference proteome</keyword>
<dbReference type="AlphaFoldDB" id="A0AAV4C1Q6"/>
<reference evidence="1 2" key="1">
    <citation type="journal article" date="2021" name="Elife">
        <title>Chloroplast acquisition without the gene transfer in kleptoplastic sea slugs, Plakobranchus ocellatus.</title>
        <authorList>
            <person name="Maeda T."/>
            <person name="Takahashi S."/>
            <person name="Yoshida T."/>
            <person name="Shimamura S."/>
            <person name="Takaki Y."/>
            <person name="Nagai Y."/>
            <person name="Toyoda A."/>
            <person name="Suzuki Y."/>
            <person name="Arimoto A."/>
            <person name="Ishii H."/>
            <person name="Satoh N."/>
            <person name="Nishiyama T."/>
            <person name="Hasebe M."/>
            <person name="Maruyama T."/>
            <person name="Minagawa J."/>
            <person name="Obokata J."/>
            <person name="Shigenobu S."/>
        </authorList>
    </citation>
    <scope>NUCLEOTIDE SEQUENCE [LARGE SCALE GENOMIC DNA]</scope>
</reference>
<evidence type="ECO:0000313" key="1">
    <source>
        <dbReference type="EMBL" id="GFO25059.1"/>
    </source>
</evidence>
<sequence length="153" mass="17119">MERAYIASERKIRKRCSRDGQNKTKHPSSAEDRTFQAYLLKRYITRDAAIDETQTGKVFLSTASLAIVEGDDDMASSCDDCGCEVLPMLGGWGSKETAKDLKFGDMLSAEHRRELEDSTSLSSSIFIDRPASIILEVHRIVLKLQHLCDKSCT</sequence>
<proteinExistence type="predicted"/>
<accession>A0AAV4C1Q6</accession>
<organism evidence="1 2">
    <name type="scientific">Plakobranchus ocellatus</name>
    <dbReference type="NCBI Taxonomy" id="259542"/>
    <lineage>
        <taxon>Eukaryota</taxon>
        <taxon>Metazoa</taxon>
        <taxon>Spiralia</taxon>
        <taxon>Lophotrochozoa</taxon>
        <taxon>Mollusca</taxon>
        <taxon>Gastropoda</taxon>
        <taxon>Heterobranchia</taxon>
        <taxon>Euthyneura</taxon>
        <taxon>Panpulmonata</taxon>
        <taxon>Sacoglossa</taxon>
        <taxon>Placobranchoidea</taxon>
        <taxon>Plakobranchidae</taxon>
        <taxon>Plakobranchus</taxon>
    </lineage>
</organism>